<keyword evidence="9" id="KW-1185">Reference proteome</keyword>
<dbReference type="SUPFAM" id="SSF103473">
    <property type="entry name" value="MFS general substrate transporter"/>
    <property type="match status" value="1"/>
</dbReference>
<reference evidence="8 9" key="1">
    <citation type="submission" date="2017-10" db="EMBL/GenBank/DDBJ databases">
        <title>Frigbacter circumglobatus gen. nov. sp. nov., isolated from sediment cultured in situ.</title>
        <authorList>
            <person name="Zhao Z."/>
        </authorList>
    </citation>
    <scope>NUCLEOTIDE SEQUENCE [LARGE SCALE GENOMIC DNA]</scope>
    <source>
        <strain evidence="8 9">ZYL</strain>
    </source>
</reference>
<dbReference type="FunCoup" id="A0A2G4YT29">
    <property type="interactions" value="304"/>
</dbReference>
<dbReference type="AlphaFoldDB" id="A0A2G4YT29"/>
<feature type="transmembrane region" description="Helical" evidence="6">
    <location>
        <begin position="388"/>
        <end position="411"/>
    </location>
</feature>
<evidence type="ECO:0000256" key="4">
    <source>
        <dbReference type="ARBA" id="ARBA00022989"/>
    </source>
</evidence>
<feature type="transmembrane region" description="Helical" evidence="6">
    <location>
        <begin position="357"/>
        <end position="382"/>
    </location>
</feature>
<comment type="caution">
    <text evidence="8">The sequence shown here is derived from an EMBL/GenBank/DDBJ whole genome shotgun (WGS) entry which is preliminary data.</text>
</comment>
<feature type="transmembrane region" description="Helical" evidence="6">
    <location>
        <begin position="292"/>
        <end position="316"/>
    </location>
</feature>
<dbReference type="Pfam" id="PF07690">
    <property type="entry name" value="MFS_1"/>
    <property type="match status" value="1"/>
</dbReference>
<dbReference type="PANTHER" id="PTHR23505:SF79">
    <property type="entry name" value="PROTEIN SPINSTER"/>
    <property type="match status" value="1"/>
</dbReference>
<dbReference type="Gene3D" id="1.20.1250.20">
    <property type="entry name" value="MFS general substrate transporter like domains"/>
    <property type="match status" value="2"/>
</dbReference>
<evidence type="ECO:0000256" key="1">
    <source>
        <dbReference type="ARBA" id="ARBA00004141"/>
    </source>
</evidence>
<dbReference type="InParanoid" id="A0A2G4YT29"/>
<dbReference type="InterPro" id="IPR020846">
    <property type="entry name" value="MFS_dom"/>
</dbReference>
<evidence type="ECO:0000313" key="9">
    <source>
        <dbReference type="Proteomes" id="UP000229730"/>
    </source>
</evidence>
<feature type="domain" description="Major facilitator superfamily (MFS) profile" evidence="7">
    <location>
        <begin position="1"/>
        <end position="416"/>
    </location>
</feature>
<feature type="transmembrane region" description="Helical" evidence="6">
    <location>
        <begin position="255"/>
        <end position="280"/>
    </location>
</feature>
<keyword evidence="3 6" id="KW-0812">Transmembrane</keyword>
<protein>
    <recommendedName>
        <fullName evidence="7">Major facilitator superfamily (MFS) profile domain-containing protein</fullName>
    </recommendedName>
</protein>
<gene>
    <name evidence="8" type="ORF">CRD36_06595</name>
</gene>
<proteinExistence type="predicted"/>
<name>A0A2G4YT29_9PROT</name>
<evidence type="ECO:0000313" key="8">
    <source>
        <dbReference type="EMBL" id="PHZ85484.1"/>
    </source>
</evidence>
<dbReference type="InterPro" id="IPR011701">
    <property type="entry name" value="MFS"/>
</dbReference>
<dbReference type="EMBL" id="PDEM01000012">
    <property type="protein sequence ID" value="PHZ85484.1"/>
    <property type="molecule type" value="Genomic_DNA"/>
</dbReference>
<evidence type="ECO:0000259" key="7">
    <source>
        <dbReference type="PROSITE" id="PS50850"/>
    </source>
</evidence>
<evidence type="ECO:0000256" key="5">
    <source>
        <dbReference type="ARBA" id="ARBA00023136"/>
    </source>
</evidence>
<organism evidence="8 9">
    <name type="scientific">Paremcibacter congregatus</name>
    <dbReference type="NCBI Taxonomy" id="2043170"/>
    <lineage>
        <taxon>Bacteria</taxon>
        <taxon>Pseudomonadati</taxon>
        <taxon>Pseudomonadota</taxon>
        <taxon>Alphaproteobacteria</taxon>
        <taxon>Emcibacterales</taxon>
        <taxon>Emcibacteraceae</taxon>
        <taxon>Paremcibacter</taxon>
    </lineage>
</organism>
<sequence>MFSFIDRQILVLLVEPIKADLQINDTQVSLLTGFAFAITYTVMGIPLGRVADVWSRKYVIVSSVTVWSLLTIASAFTRSFTQLFVTRMGVGFGEAGLTAPAYTIVADLFPPGRLAFAMSVFVLGGAVGSALSLMLGGLVIGFADSLGTVNVPFFGSIAPWRLVLIIAGGTSLLVVVPLLLVPEAKRHHPEHVHPDSSHSAAQPDHMPFKGVLRYMQRKKMFYGLFIAATSFNYLITYGSAVWFPSYFIRVLGWEAATIGITVGLVGFVPLAVGGLFSGWLTDRLFAKGHRDISIRIMMIAGPVLLLLNFVIIYAPLIQIKLMAVALVYFFGAMYAVLTPTAIQLATPSPIRSQVSAIILFIMNLVGLGLGPTVIALVTDYIFRDSMAVGHSIAVVGTAAYLISTAIFLWTLKPFSHQVITIVDEQSRETLVEM</sequence>
<keyword evidence="4 6" id="KW-1133">Transmembrane helix</keyword>
<dbReference type="InterPro" id="IPR036259">
    <property type="entry name" value="MFS_trans_sf"/>
</dbReference>
<feature type="transmembrane region" description="Helical" evidence="6">
    <location>
        <begin position="116"/>
        <end position="142"/>
    </location>
</feature>
<comment type="subcellular location">
    <subcellularLocation>
        <location evidence="1">Membrane</location>
        <topology evidence="1">Multi-pass membrane protein</topology>
    </subcellularLocation>
</comment>
<dbReference type="GO" id="GO:0022857">
    <property type="term" value="F:transmembrane transporter activity"/>
    <property type="evidence" value="ECO:0007669"/>
    <property type="project" value="InterPro"/>
</dbReference>
<keyword evidence="2" id="KW-0813">Transport</keyword>
<dbReference type="PANTHER" id="PTHR23505">
    <property type="entry name" value="SPINSTER"/>
    <property type="match status" value="1"/>
</dbReference>
<dbReference type="Proteomes" id="UP000229730">
    <property type="component" value="Unassembled WGS sequence"/>
</dbReference>
<feature type="transmembrane region" description="Helical" evidence="6">
    <location>
        <begin position="162"/>
        <end position="181"/>
    </location>
</feature>
<feature type="transmembrane region" description="Helical" evidence="6">
    <location>
        <begin position="58"/>
        <end position="76"/>
    </location>
</feature>
<evidence type="ECO:0000256" key="6">
    <source>
        <dbReference type="SAM" id="Phobius"/>
    </source>
</evidence>
<dbReference type="InterPro" id="IPR044770">
    <property type="entry name" value="MFS_spinster-like"/>
</dbReference>
<dbReference type="PROSITE" id="PS50850">
    <property type="entry name" value="MFS"/>
    <property type="match status" value="1"/>
</dbReference>
<feature type="transmembrane region" description="Helical" evidence="6">
    <location>
        <begin position="28"/>
        <end position="46"/>
    </location>
</feature>
<evidence type="ECO:0000256" key="2">
    <source>
        <dbReference type="ARBA" id="ARBA00022448"/>
    </source>
</evidence>
<accession>A0A2G4YT29</accession>
<feature type="transmembrane region" description="Helical" evidence="6">
    <location>
        <begin position="322"/>
        <end position="345"/>
    </location>
</feature>
<feature type="transmembrane region" description="Helical" evidence="6">
    <location>
        <begin position="221"/>
        <end position="243"/>
    </location>
</feature>
<dbReference type="GO" id="GO:0016020">
    <property type="term" value="C:membrane"/>
    <property type="evidence" value="ECO:0007669"/>
    <property type="project" value="UniProtKB-SubCell"/>
</dbReference>
<keyword evidence="5 6" id="KW-0472">Membrane</keyword>
<evidence type="ECO:0000256" key="3">
    <source>
        <dbReference type="ARBA" id="ARBA00022692"/>
    </source>
</evidence>